<name>A0A1G8V913_9BACI</name>
<dbReference type="Proteomes" id="UP000199225">
    <property type="component" value="Unassembled WGS sequence"/>
</dbReference>
<evidence type="ECO:0000256" key="3">
    <source>
        <dbReference type="ARBA" id="ARBA00022729"/>
    </source>
</evidence>
<keyword evidence="11" id="KW-1185">Reference proteome</keyword>
<gene>
    <name evidence="10" type="ORF">SAMN04490247_2569</name>
</gene>
<dbReference type="PIRSF" id="PIRSF002854">
    <property type="entry name" value="MetQ"/>
    <property type="match status" value="1"/>
</dbReference>
<feature type="signal peptide" evidence="9">
    <location>
        <begin position="1"/>
        <end position="18"/>
    </location>
</feature>
<evidence type="ECO:0000313" key="10">
    <source>
        <dbReference type="EMBL" id="SDJ62347.1"/>
    </source>
</evidence>
<evidence type="ECO:0000313" key="11">
    <source>
        <dbReference type="Proteomes" id="UP000199225"/>
    </source>
</evidence>
<dbReference type="EMBL" id="FNEV01000008">
    <property type="protein sequence ID" value="SDJ62347.1"/>
    <property type="molecule type" value="Genomic_DNA"/>
</dbReference>
<dbReference type="STRING" id="86666.SAMN04490247_2569"/>
<dbReference type="PANTHER" id="PTHR30429">
    <property type="entry name" value="D-METHIONINE-BINDING LIPOPROTEIN METQ"/>
    <property type="match status" value="1"/>
</dbReference>
<evidence type="ECO:0000256" key="7">
    <source>
        <dbReference type="PIRSR" id="PIRSR002854-1"/>
    </source>
</evidence>
<dbReference type="Pfam" id="PF03180">
    <property type="entry name" value="Lipoprotein_9"/>
    <property type="match status" value="1"/>
</dbReference>
<evidence type="ECO:0000256" key="5">
    <source>
        <dbReference type="ARBA" id="ARBA00023139"/>
    </source>
</evidence>
<comment type="subcellular location">
    <subcellularLocation>
        <location evidence="1">Membrane</location>
        <topology evidence="1">Lipid-anchor</topology>
    </subcellularLocation>
</comment>
<evidence type="ECO:0000256" key="4">
    <source>
        <dbReference type="ARBA" id="ARBA00023136"/>
    </source>
</evidence>
<feature type="chain" id="PRO_5039692308" evidence="9">
    <location>
        <begin position="19"/>
        <end position="303"/>
    </location>
</feature>
<dbReference type="AlphaFoldDB" id="A0A1G8V913"/>
<evidence type="ECO:0000256" key="1">
    <source>
        <dbReference type="ARBA" id="ARBA00004635"/>
    </source>
</evidence>
<sequence length="303" mass="32918">MKKFLLTLATIALISLLAACGSSEEGSSSDDSSSNSGDSGEEASEETSEITVGATSVPHAEVLQEAKPLLEEEGITLNIEEYQDYVLPNRDLSEGIIDANYFQHIPYLNTQMEENDYDFANLGGIHIEPMGIYSKGIESIEDVEEGTTVLMSRSVADHGRILSLLEKEGLVKIDPEVDPINAQLEDVVENPKNLEFDAGIDAALLPENYEREENSLVAINTNYAIQAGLNPSEDSLILEGSESPYVNVIAAKSEDEDNEALNTLVEVLRSDEIQTFMEEEYDGAVVPVDGQDSGDSESSEDSE</sequence>
<dbReference type="SUPFAM" id="SSF53850">
    <property type="entry name" value="Periplasmic binding protein-like II"/>
    <property type="match status" value="1"/>
</dbReference>
<dbReference type="Gene3D" id="3.40.190.10">
    <property type="entry name" value="Periplasmic binding protein-like II"/>
    <property type="match status" value="2"/>
</dbReference>
<dbReference type="PANTHER" id="PTHR30429:SF0">
    <property type="entry name" value="METHIONINE-BINDING LIPOPROTEIN METQ"/>
    <property type="match status" value="1"/>
</dbReference>
<feature type="region of interest" description="Disordered" evidence="8">
    <location>
        <begin position="23"/>
        <end position="56"/>
    </location>
</feature>
<keyword evidence="4" id="KW-0472">Membrane</keyword>
<keyword evidence="6" id="KW-0449">Lipoprotein</keyword>
<feature type="compositionally biased region" description="Low complexity" evidence="8">
    <location>
        <begin position="23"/>
        <end position="38"/>
    </location>
</feature>
<dbReference type="RefSeq" id="WP_093194273.1">
    <property type="nucleotide sequence ID" value="NZ_FNEV01000008.1"/>
</dbReference>
<evidence type="ECO:0000256" key="8">
    <source>
        <dbReference type="SAM" id="MobiDB-lite"/>
    </source>
</evidence>
<dbReference type="InterPro" id="IPR004872">
    <property type="entry name" value="Lipoprotein_NlpA"/>
</dbReference>
<protein>
    <submittedName>
        <fullName evidence="10">D-methionine transport system substrate-binding protein</fullName>
    </submittedName>
</protein>
<dbReference type="PROSITE" id="PS51257">
    <property type="entry name" value="PROKAR_LIPOPROTEIN"/>
    <property type="match status" value="1"/>
</dbReference>
<accession>A0A1G8V913</accession>
<dbReference type="GO" id="GO:0016020">
    <property type="term" value="C:membrane"/>
    <property type="evidence" value="ECO:0007669"/>
    <property type="project" value="UniProtKB-SubCell"/>
</dbReference>
<evidence type="ECO:0000256" key="9">
    <source>
        <dbReference type="SAM" id="SignalP"/>
    </source>
</evidence>
<dbReference type="OrthoDB" id="9812878at2"/>
<comment type="similarity">
    <text evidence="2">Belongs to the NlpA lipoprotein family.</text>
</comment>
<evidence type="ECO:0000256" key="6">
    <source>
        <dbReference type="ARBA" id="ARBA00023288"/>
    </source>
</evidence>
<feature type="compositionally biased region" description="Acidic residues" evidence="8">
    <location>
        <begin position="39"/>
        <end position="48"/>
    </location>
</feature>
<proteinExistence type="inferred from homology"/>
<keyword evidence="5" id="KW-0564">Palmitate</keyword>
<reference evidence="11" key="1">
    <citation type="submission" date="2016-10" db="EMBL/GenBank/DDBJ databases">
        <authorList>
            <person name="Varghese N."/>
            <person name="Submissions S."/>
        </authorList>
    </citation>
    <scope>NUCLEOTIDE SEQUENCE [LARGE SCALE GENOMIC DNA]</scope>
    <source>
        <strain evidence="11">DSM 4771</strain>
    </source>
</reference>
<evidence type="ECO:0000256" key="2">
    <source>
        <dbReference type="ARBA" id="ARBA00008973"/>
    </source>
</evidence>
<keyword evidence="3 9" id="KW-0732">Signal</keyword>
<organism evidence="10 11">
    <name type="scientific">Salimicrobium halophilum</name>
    <dbReference type="NCBI Taxonomy" id="86666"/>
    <lineage>
        <taxon>Bacteria</taxon>
        <taxon>Bacillati</taxon>
        <taxon>Bacillota</taxon>
        <taxon>Bacilli</taxon>
        <taxon>Bacillales</taxon>
        <taxon>Bacillaceae</taxon>
        <taxon>Salimicrobium</taxon>
    </lineage>
</organism>
<feature type="lipid moiety-binding region" description="S-diacylglycerol cysteine" evidence="7">
    <location>
        <position position="20"/>
    </location>
</feature>